<accession>A0ABR4SRM2</accession>
<evidence type="ECO:0000313" key="1">
    <source>
        <dbReference type="EMBL" id="KEC67890.1"/>
    </source>
</evidence>
<proteinExistence type="predicted"/>
<sequence length="46" mass="5072">MGQVGWVASKRDISPGRRSVIMSSKRAENSFEFSNADKVIFPSAIN</sequence>
<protein>
    <submittedName>
        <fullName evidence="1">Uncharacterized protein</fullName>
    </submittedName>
</protein>
<dbReference type="Proteomes" id="UP000027143">
    <property type="component" value="Unassembled WGS sequence"/>
</dbReference>
<reference evidence="1 2" key="1">
    <citation type="submission" date="2012-04" db="EMBL/GenBank/DDBJ databases">
        <title>The Genome Sequence of Bartonella quintana JK 68.</title>
        <authorList>
            <consortium name="The Broad Institute Genome Sequencing Platform"/>
            <consortium name="The Broad Institute Genome Sequencing Center for Infectious Disease"/>
            <person name="Feldgarden M."/>
            <person name="Kirby J."/>
            <person name="Kosoy M."/>
            <person name="Birtles R."/>
            <person name="Probert W.S."/>
            <person name="Chiaraviglio L."/>
            <person name="Walker B."/>
            <person name="Young S.K."/>
            <person name="Zeng Q."/>
            <person name="Gargeya S."/>
            <person name="Fitzgerald M."/>
            <person name="Haas B."/>
            <person name="Abouelleil A."/>
            <person name="Alvarado L."/>
            <person name="Arachchi H.M."/>
            <person name="Berlin A.M."/>
            <person name="Chapman S.B."/>
            <person name="Goldberg J."/>
            <person name="Griggs A."/>
            <person name="Gujja S."/>
            <person name="Hansen M."/>
            <person name="Howarth C."/>
            <person name="Imamovic A."/>
            <person name="Larimer J."/>
            <person name="McCowen C."/>
            <person name="Montmayeur A."/>
            <person name="Murphy C."/>
            <person name="Neiman D."/>
            <person name="Pearson M."/>
            <person name="Priest M."/>
            <person name="Roberts A."/>
            <person name="Saif S."/>
            <person name="Shea T."/>
            <person name="Sisk P."/>
            <person name="Sykes S."/>
            <person name="Wortman J."/>
            <person name="Nusbaum C."/>
            <person name="Birren B."/>
        </authorList>
    </citation>
    <scope>NUCLEOTIDE SEQUENCE [LARGE SCALE GENOMIC DNA]</scope>
    <source>
        <strain evidence="1 2">JK 68</strain>
    </source>
</reference>
<keyword evidence="2" id="KW-1185">Reference proteome</keyword>
<comment type="caution">
    <text evidence="1">The sequence shown here is derived from an EMBL/GenBank/DDBJ whole genome shotgun (WGS) entry which is preliminary data.</text>
</comment>
<dbReference type="EMBL" id="AHPD01000001">
    <property type="protein sequence ID" value="KEC67890.1"/>
    <property type="molecule type" value="Genomic_DNA"/>
</dbReference>
<evidence type="ECO:0000313" key="2">
    <source>
        <dbReference type="Proteomes" id="UP000027143"/>
    </source>
</evidence>
<gene>
    <name evidence="1" type="ORF">O7U_00047</name>
</gene>
<name>A0ABR4SRM2_BARQI</name>
<organism evidence="1 2">
    <name type="scientific">Bartonella quintana JK 68</name>
    <dbReference type="NCBI Taxonomy" id="1134503"/>
    <lineage>
        <taxon>Bacteria</taxon>
        <taxon>Pseudomonadati</taxon>
        <taxon>Pseudomonadota</taxon>
        <taxon>Alphaproteobacteria</taxon>
        <taxon>Hyphomicrobiales</taxon>
        <taxon>Bartonellaceae</taxon>
        <taxon>Bartonella</taxon>
    </lineage>
</organism>